<dbReference type="AlphaFoldDB" id="D4DF12"/>
<feature type="compositionally biased region" description="Basic and acidic residues" evidence="1">
    <location>
        <begin position="9"/>
        <end position="34"/>
    </location>
</feature>
<gene>
    <name evidence="2" type="ORF">TRV_05753</name>
</gene>
<protein>
    <submittedName>
        <fullName evidence="2">Uncharacterized protein</fullName>
    </submittedName>
</protein>
<organism evidence="2 3">
    <name type="scientific">Trichophyton verrucosum (strain HKI 0517)</name>
    <dbReference type="NCBI Taxonomy" id="663202"/>
    <lineage>
        <taxon>Eukaryota</taxon>
        <taxon>Fungi</taxon>
        <taxon>Dikarya</taxon>
        <taxon>Ascomycota</taxon>
        <taxon>Pezizomycotina</taxon>
        <taxon>Eurotiomycetes</taxon>
        <taxon>Eurotiomycetidae</taxon>
        <taxon>Onygenales</taxon>
        <taxon>Arthrodermataceae</taxon>
        <taxon>Trichophyton</taxon>
    </lineage>
</organism>
<dbReference type="Proteomes" id="UP000008383">
    <property type="component" value="Unassembled WGS sequence"/>
</dbReference>
<accession>D4DF12</accession>
<reference evidence="3" key="1">
    <citation type="journal article" date="2011" name="Genome Biol.">
        <title>Comparative and functional genomics provide insights into the pathogenicity of dermatophytic fungi.</title>
        <authorList>
            <person name="Burmester A."/>
            <person name="Shelest E."/>
            <person name="Gloeckner G."/>
            <person name="Heddergott C."/>
            <person name="Schindler S."/>
            <person name="Staib P."/>
            <person name="Heidel A."/>
            <person name="Felder M."/>
            <person name="Petzold A."/>
            <person name="Szafranski K."/>
            <person name="Feuermann M."/>
            <person name="Pedruzzi I."/>
            <person name="Priebe S."/>
            <person name="Groth M."/>
            <person name="Winkler R."/>
            <person name="Li W."/>
            <person name="Kniemeyer O."/>
            <person name="Schroeckh V."/>
            <person name="Hertweck C."/>
            <person name="Hube B."/>
            <person name="White T.C."/>
            <person name="Platzer M."/>
            <person name="Guthke R."/>
            <person name="Heitman J."/>
            <person name="Woestemeyer J."/>
            <person name="Zipfel P.F."/>
            <person name="Monod M."/>
            <person name="Brakhage A.A."/>
        </authorList>
    </citation>
    <scope>NUCLEOTIDE SEQUENCE [LARGE SCALE GENOMIC DNA]</scope>
    <source>
        <strain evidence="3">HKI 0517</strain>
    </source>
</reference>
<name>D4DF12_TRIVH</name>
<dbReference type="EMBL" id="ACYE01000322">
    <property type="protein sequence ID" value="EFE39560.1"/>
    <property type="molecule type" value="Genomic_DNA"/>
</dbReference>
<keyword evidence="3" id="KW-1185">Reference proteome</keyword>
<sequence length="104" mass="12343">MQKKRREEKRRAISRKDEWNDYGKAERTKNEDTSRQAIRITRQTDKAKHADFIFLVSYLLLVGSFAAKEKEGKGTKEREKLGVWKRESDNGKNERKYEYMGIVS</sequence>
<evidence type="ECO:0000313" key="2">
    <source>
        <dbReference type="EMBL" id="EFE39560.1"/>
    </source>
</evidence>
<evidence type="ECO:0000256" key="1">
    <source>
        <dbReference type="SAM" id="MobiDB-lite"/>
    </source>
</evidence>
<comment type="caution">
    <text evidence="2">The sequence shown here is derived from an EMBL/GenBank/DDBJ whole genome shotgun (WGS) entry which is preliminary data.</text>
</comment>
<dbReference type="GeneID" id="9583948"/>
<dbReference type="KEGG" id="tve:TRV_05753"/>
<dbReference type="HOGENOM" id="CLU_2252017_0_0_1"/>
<feature type="region of interest" description="Disordered" evidence="1">
    <location>
        <begin position="1"/>
        <end position="34"/>
    </location>
</feature>
<dbReference type="RefSeq" id="XP_003020178.1">
    <property type="nucleotide sequence ID" value="XM_003020132.1"/>
</dbReference>
<evidence type="ECO:0000313" key="3">
    <source>
        <dbReference type="Proteomes" id="UP000008383"/>
    </source>
</evidence>
<proteinExistence type="predicted"/>